<proteinExistence type="predicted"/>
<dbReference type="InterPro" id="IPR000120">
    <property type="entry name" value="Amidase"/>
</dbReference>
<dbReference type="PATRIC" id="fig|1489064.4.peg.1770"/>
<dbReference type="GO" id="GO:0003824">
    <property type="term" value="F:catalytic activity"/>
    <property type="evidence" value="ECO:0007669"/>
    <property type="project" value="InterPro"/>
</dbReference>
<name>A0A0H2MEC1_9PROT</name>
<dbReference type="InterPro" id="IPR036928">
    <property type="entry name" value="AS_sf"/>
</dbReference>
<dbReference type="AlphaFoldDB" id="A0A0H2MEC1"/>
<accession>A0A0H2MEC1</accession>
<dbReference type="Proteomes" id="UP000035444">
    <property type="component" value="Unassembled WGS sequence"/>
</dbReference>
<dbReference type="PANTHER" id="PTHR11895">
    <property type="entry name" value="TRANSAMIDASE"/>
    <property type="match status" value="1"/>
</dbReference>
<organism evidence="2 3">
    <name type="scientific">Kiloniella spongiae</name>
    <dbReference type="NCBI Taxonomy" id="1489064"/>
    <lineage>
        <taxon>Bacteria</taxon>
        <taxon>Pseudomonadati</taxon>
        <taxon>Pseudomonadota</taxon>
        <taxon>Alphaproteobacteria</taxon>
        <taxon>Rhodospirillales</taxon>
        <taxon>Kiloniellaceae</taxon>
        <taxon>Kiloniella</taxon>
    </lineage>
</organism>
<evidence type="ECO:0000313" key="3">
    <source>
        <dbReference type="Proteomes" id="UP000035444"/>
    </source>
</evidence>
<sequence length="473" mass="50902">MSANSTNELINATACEIRDRLVQKDIKPTELLDALEDRIQAVDGPVNALPTLCFERARDFAKHLETKPIEERGLLAGIPVPVKDLTAVKGVRTTSGSPIFADRIPDWSDVLVETMETNGAIVYAKSNTPEFGAGAHTFNPVLGITRNPWDLSKSAAGSSGGAAAALATGCAWLAHGSDMGGSLRNPASFCGVVGLRPSMHRLSDGPGTSPFQTLSMQGPMARNVADTALLLDAMVGFENINPLAQPSPETNFLSTANKKTKPIKVAYSPDLGVSPVDPEIAEICKNAALQFETAEVIVEEVTPNLIDAPEVFKRLRGLDFVVGLGPLLDQHPDKLKEDIIWNIEYGRSLSAEDIAWAERKRGEIYYSIQTFFNEFDLLICPTTIVPPFPVEQRYVSECAGQKLDTYIDWLAIVSTITLTASPAISIPCGLTKTGLPVGLQLVGKPQGEGPLLSAANLLEEILPKIQTPINPRK</sequence>
<dbReference type="RefSeq" id="WP_047765966.1">
    <property type="nucleotide sequence ID" value="NZ_LAQL01000021.1"/>
</dbReference>
<comment type="caution">
    <text evidence="2">The sequence shown here is derived from an EMBL/GenBank/DDBJ whole genome shotgun (WGS) entry which is preliminary data.</text>
</comment>
<reference evidence="2 3" key="1">
    <citation type="submission" date="2015-03" db="EMBL/GenBank/DDBJ databases">
        <title>Genome Sequence of Kiloniella spongiae MEBiC09566, isolated from a marine sponge.</title>
        <authorList>
            <person name="Shao Z."/>
            <person name="Wang L."/>
            <person name="Li X."/>
        </authorList>
    </citation>
    <scope>NUCLEOTIDE SEQUENCE [LARGE SCALE GENOMIC DNA]</scope>
    <source>
        <strain evidence="2 3">MEBiC09566</strain>
    </source>
</reference>
<dbReference type="Pfam" id="PF01425">
    <property type="entry name" value="Amidase"/>
    <property type="match status" value="1"/>
</dbReference>
<protein>
    <submittedName>
        <fullName evidence="2">Amidase</fullName>
    </submittedName>
</protein>
<feature type="domain" description="Amidase" evidence="1">
    <location>
        <begin position="30"/>
        <end position="452"/>
    </location>
</feature>
<evidence type="ECO:0000259" key="1">
    <source>
        <dbReference type="Pfam" id="PF01425"/>
    </source>
</evidence>
<dbReference type="PANTHER" id="PTHR11895:SF76">
    <property type="entry name" value="INDOLEACETAMIDE HYDROLASE"/>
    <property type="match status" value="1"/>
</dbReference>
<keyword evidence="3" id="KW-1185">Reference proteome</keyword>
<dbReference type="Gene3D" id="3.90.1300.10">
    <property type="entry name" value="Amidase signature (AS) domain"/>
    <property type="match status" value="1"/>
</dbReference>
<dbReference type="EMBL" id="LAQL01000021">
    <property type="protein sequence ID" value="KLN59007.1"/>
    <property type="molecule type" value="Genomic_DNA"/>
</dbReference>
<dbReference type="SUPFAM" id="SSF75304">
    <property type="entry name" value="Amidase signature (AS) enzymes"/>
    <property type="match status" value="1"/>
</dbReference>
<dbReference type="STRING" id="1489064.WH96_19710"/>
<gene>
    <name evidence="2" type="ORF">WH96_19710</name>
</gene>
<evidence type="ECO:0000313" key="2">
    <source>
        <dbReference type="EMBL" id="KLN59007.1"/>
    </source>
</evidence>
<dbReference type="OrthoDB" id="7245165at2"/>
<dbReference type="InterPro" id="IPR023631">
    <property type="entry name" value="Amidase_dom"/>
</dbReference>